<dbReference type="Proteomes" id="UP001144978">
    <property type="component" value="Unassembled WGS sequence"/>
</dbReference>
<organism evidence="1 2">
    <name type="scientific">Trametes sanguinea</name>
    <dbReference type="NCBI Taxonomy" id="158606"/>
    <lineage>
        <taxon>Eukaryota</taxon>
        <taxon>Fungi</taxon>
        <taxon>Dikarya</taxon>
        <taxon>Basidiomycota</taxon>
        <taxon>Agaricomycotina</taxon>
        <taxon>Agaricomycetes</taxon>
        <taxon>Polyporales</taxon>
        <taxon>Polyporaceae</taxon>
        <taxon>Trametes</taxon>
    </lineage>
</organism>
<evidence type="ECO:0000313" key="1">
    <source>
        <dbReference type="EMBL" id="KAJ2989943.1"/>
    </source>
</evidence>
<gene>
    <name evidence="1" type="ORF">NUW54_g8627</name>
</gene>
<proteinExistence type="predicted"/>
<protein>
    <submittedName>
        <fullName evidence="1">Uncharacterized protein</fullName>
    </submittedName>
</protein>
<name>A0ACC1PCK1_9APHY</name>
<reference evidence="1" key="1">
    <citation type="submission" date="2022-08" db="EMBL/GenBank/DDBJ databases">
        <title>Genome Sequence of Pycnoporus sanguineus.</title>
        <authorList>
            <person name="Buettner E."/>
        </authorList>
    </citation>
    <scope>NUCLEOTIDE SEQUENCE</scope>
    <source>
        <strain evidence="1">CG-C14</strain>
    </source>
</reference>
<evidence type="ECO:0000313" key="2">
    <source>
        <dbReference type="Proteomes" id="UP001144978"/>
    </source>
</evidence>
<dbReference type="EMBL" id="JANSHE010002710">
    <property type="protein sequence ID" value="KAJ2989943.1"/>
    <property type="molecule type" value="Genomic_DNA"/>
</dbReference>
<keyword evidence="2" id="KW-1185">Reference proteome</keyword>
<comment type="caution">
    <text evidence="1">The sequence shown here is derived from an EMBL/GenBank/DDBJ whole genome shotgun (WGS) entry which is preliminary data.</text>
</comment>
<sequence>MLSPNQAGRGRARHESSRPSSPRADAPQVQSRPAAPTPAAALRDGQQKRRTQTAPAAEPEAPFPQIRGTRLERLYAGD</sequence>
<accession>A0ACC1PCK1</accession>